<feature type="compositionally biased region" description="Basic residues" evidence="1">
    <location>
        <begin position="45"/>
        <end position="54"/>
    </location>
</feature>
<feature type="transmembrane region" description="Helical" evidence="2">
    <location>
        <begin position="189"/>
        <end position="208"/>
    </location>
</feature>
<dbReference type="Proteomes" id="UP001240984">
    <property type="component" value="Unassembled WGS sequence"/>
</dbReference>
<evidence type="ECO:0000256" key="1">
    <source>
        <dbReference type="SAM" id="MobiDB-lite"/>
    </source>
</evidence>
<keyword evidence="4" id="KW-1185">Reference proteome</keyword>
<sequence length="325" mass="34475">MPTSVLLAVLAAAGLLALAPALVRRYDATERQVAERAQSTARVLERRRRRRTVPGRRPINPPRHMMPPDSTTSVPSSPDRAGLSSSAKAESSTPASGPPGSRASGGRGGSGGPGSGGPGSGGLGGSGSGGRRGRRRSLRLVPDGARRARRRPARRRRQATAVTRRRRVLAALVLLNGVQLLGVAVVGPGFWISVSVTGTLLVAYVVHLRNRAIAERRRRRQEAREAAWLARRQAEVRREQKRRAEARKADRLRLAAQREAVRRAAMGLDRGPDVDLPAAADGTAGPPPPPAKPRGGSVSYRSPGLRGRPYQAGGGPGQLHRPDSA</sequence>
<feature type="compositionally biased region" description="Polar residues" evidence="1">
    <location>
        <begin position="83"/>
        <end position="93"/>
    </location>
</feature>
<keyword evidence="2" id="KW-0812">Transmembrane</keyword>
<feature type="compositionally biased region" description="Basic residues" evidence="1">
    <location>
        <begin position="147"/>
        <end position="160"/>
    </location>
</feature>
<keyword evidence="2" id="KW-1133">Transmembrane helix</keyword>
<proteinExistence type="predicted"/>
<dbReference type="PRINTS" id="PR01237">
    <property type="entry name" value="TNFC"/>
</dbReference>
<feature type="region of interest" description="Disordered" evidence="1">
    <location>
        <begin position="37"/>
        <end position="160"/>
    </location>
</feature>
<keyword evidence="2" id="KW-0472">Membrane</keyword>
<protein>
    <submittedName>
        <fullName evidence="3">Flp pilus assembly protein TadB</fullName>
    </submittedName>
</protein>
<evidence type="ECO:0000256" key="2">
    <source>
        <dbReference type="SAM" id="Phobius"/>
    </source>
</evidence>
<dbReference type="EMBL" id="JAUSRA010000001">
    <property type="protein sequence ID" value="MDP9797914.1"/>
    <property type="molecule type" value="Genomic_DNA"/>
</dbReference>
<name>A0ABT9N2I8_9ACTN</name>
<comment type="caution">
    <text evidence="3">The sequence shown here is derived from an EMBL/GenBank/DDBJ whole genome shotgun (WGS) entry which is preliminary data.</text>
</comment>
<feature type="compositionally biased region" description="Low complexity" evidence="1">
    <location>
        <begin position="67"/>
        <end position="79"/>
    </location>
</feature>
<dbReference type="InterPro" id="IPR002961">
    <property type="entry name" value="TNF_C"/>
</dbReference>
<reference evidence="3 4" key="1">
    <citation type="submission" date="2023-07" db="EMBL/GenBank/DDBJ databases">
        <title>Sequencing the genomes of 1000 actinobacteria strains.</title>
        <authorList>
            <person name="Klenk H.-P."/>
        </authorList>
    </citation>
    <scope>NUCLEOTIDE SEQUENCE [LARGE SCALE GENOMIC DNA]</scope>
    <source>
        <strain evidence="3 4">DSM 44710</strain>
    </source>
</reference>
<accession>A0ABT9N2I8</accession>
<evidence type="ECO:0000313" key="4">
    <source>
        <dbReference type="Proteomes" id="UP001240984"/>
    </source>
</evidence>
<feature type="compositionally biased region" description="Gly residues" evidence="1">
    <location>
        <begin position="103"/>
        <end position="130"/>
    </location>
</feature>
<organism evidence="3 4">
    <name type="scientific">Catenuloplanes nepalensis</name>
    <dbReference type="NCBI Taxonomy" id="587533"/>
    <lineage>
        <taxon>Bacteria</taxon>
        <taxon>Bacillati</taxon>
        <taxon>Actinomycetota</taxon>
        <taxon>Actinomycetes</taxon>
        <taxon>Micromonosporales</taxon>
        <taxon>Micromonosporaceae</taxon>
        <taxon>Catenuloplanes</taxon>
    </lineage>
</organism>
<feature type="region of interest" description="Disordered" evidence="1">
    <location>
        <begin position="264"/>
        <end position="325"/>
    </location>
</feature>
<gene>
    <name evidence="3" type="ORF">J2S43_006426</name>
</gene>
<evidence type="ECO:0000313" key="3">
    <source>
        <dbReference type="EMBL" id="MDP9797914.1"/>
    </source>
</evidence>